<reference evidence="5" key="1">
    <citation type="submission" date="2020-06" db="EMBL/GenBank/DDBJ databases">
        <title>A chromosome-scale genome assembly of Talaromyces rugulosus W13939.</title>
        <authorList>
            <person name="Wang B."/>
            <person name="Guo L."/>
            <person name="Ye K."/>
            <person name="Wang L."/>
        </authorList>
    </citation>
    <scope>NUCLEOTIDE SEQUENCE [LARGE SCALE GENOMIC DNA]</scope>
    <source>
        <strain evidence="5">W13939</strain>
    </source>
</reference>
<protein>
    <submittedName>
        <fullName evidence="4">Uncharacterized protein</fullName>
    </submittedName>
</protein>
<dbReference type="Pfam" id="PF12796">
    <property type="entry name" value="Ank_2"/>
    <property type="match status" value="1"/>
</dbReference>
<dbReference type="KEGG" id="trg:TRUGW13939_00951"/>
<name>A0A7H8QJY4_TALRU</name>
<dbReference type="EMBL" id="CP055898">
    <property type="protein sequence ID" value="QKX53871.1"/>
    <property type="molecule type" value="Genomic_DNA"/>
</dbReference>
<dbReference type="PANTHER" id="PTHR24198">
    <property type="entry name" value="ANKYRIN REPEAT AND PROTEIN KINASE DOMAIN-CONTAINING PROTEIN"/>
    <property type="match status" value="1"/>
</dbReference>
<proteinExistence type="predicted"/>
<dbReference type="SUPFAM" id="SSF48403">
    <property type="entry name" value="Ankyrin repeat"/>
    <property type="match status" value="1"/>
</dbReference>
<gene>
    <name evidence="4" type="ORF">TRUGW13939_00951</name>
</gene>
<feature type="repeat" description="ANK" evidence="3">
    <location>
        <begin position="161"/>
        <end position="193"/>
    </location>
</feature>
<dbReference type="AlphaFoldDB" id="A0A7H8QJY4"/>
<keyword evidence="2 3" id="KW-0040">ANK repeat</keyword>
<dbReference type="OrthoDB" id="4421360at2759"/>
<dbReference type="InterPro" id="IPR002110">
    <property type="entry name" value="Ankyrin_rpt"/>
</dbReference>
<dbReference type="GeneID" id="55988464"/>
<dbReference type="SMART" id="SM00248">
    <property type="entry name" value="ANK"/>
    <property type="match status" value="5"/>
</dbReference>
<dbReference type="Proteomes" id="UP000509510">
    <property type="component" value="Chromosome I"/>
</dbReference>
<keyword evidence="1" id="KW-0677">Repeat</keyword>
<dbReference type="PANTHER" id="PTHR24198:SF165">
    <property type="entry name" value="ANKYRIN REPEAT-CONTAINING PROTEIN-RELATED"/>
    <property type="match status" value="1"/>
</dbReference>
<accession>A0A7H8QJY4</accession>
<evidence type="ECO:0000256" key="1">
    <source>
        <dbReference type="ARBA" id="ARBA00022737"/>
    </source>
</evidence>
<dbReference type="InterPro" id="IPR036770">
    <property type="entry name" value="Ankyrin_rpt-contain_sf"/>
</dbReference>
<evidence type="ECO:0000256" key="2">
    <source>
        <dbReference type="ARBA" id="ARBA00023043"/>
    </source>
</evidence>
<sequence>MADTHGSEDTTHELEVSPGLVTVRGRVDITTLPLEIIQMIGKIMLTEDLVRVIQSCKALYGQLTYVLYRRMVAANNHHNAIVHCILRNRATPLSRFLDAGAILDNGAAREYHATAIATCDKNAGFLSKHPLVSAASLGHAEIVRLLLRRAEAVTWQSRTVIKFSALLEAIKHGHVEVVRILVDAGVDLRGSSTSRLQPTIPLVLAATHKSIDMVKIITAKMRAETETYRAQTYFSQCGHALRAAIQADSHEIVEFFLRDGLHPNASRTTESFLYTAATTTPSSYNRTVIVKLLMAYGASTVKSDPGLIKASWNKNFEVVNHVLTEGCDWKYKMREVRWARLMAENEGQQDVVQLWNEYVDQRIRDGGDMA</sequence>
<evidence type="ECO:0000313" key="4">
    <source>
        <dbReference type="EMBL" id="QKX53871.1"/>
    </source>
</evidence>
<dbReference type="RefSeq" id="XP_035340050.1">
    <property type="nucleotide sequence ID" value="XM_035484157.1"/>
</dbReference>
<keyword evidence="5" id="KW-1185">Reference proteome</keyword>
<dbReference type="PROSITE" id="PS50088">
    <property type="entry name" value="ANK_REPEAT"/>
    <property type="match status" value="1"/>
</dbReference>
<evidence type="ECO:0000313" key="5">
    <source>
        <dbReference type="Proteomes" id="UP000509510"/>
    </source>
</evidence>
<dbReference type="Gene3D" id="1.25.40.20">
    <property type="entry name" value="Ankyrin repeat-containing domain"/>
    <property type="match status" value="1"/>
</dbReference>
<organism evidence="4 5">
    <name type="scientific">Talaromyces rugulosus</name>
    <name type="common">Penicillium rugulosum</name>
    <dbReference type="NCBI Taxonomy" id="121627"/>
    <lineage>
        <taxon>Eukaryota</taxon>
        <taxon>Fungi</taxon>
        <taxon>Dikarya</taxon>
        <taxon>Ascomycota</taxon>
        <taxon>Pezizomycotina</taxon>
        <taxon>Eurotiomycetes</taxon>
        <taxon>Eurotiomycetidae</taxon>
        <taxon>Eurotiales</taxon>
        <taxon>Trichocomaceae</taxon>
        <taxon>Talaromyces</taxon>
        <taxon>Talaromyces sect. Islandici</taxon>
    </lineage>
</organism>
<evidence type="ECO:0000256" key="3">
    <source>
        <dbReference type="PROSITE-ProRule" id="PRU00023"/>
    </source>
</evidence>